<evidence type="ECO:0000259" key="2">
    <source>
        <dbReference type="Pfam" id="PF00149"/>
    </source>
</evidence>
<dbReference type="EC" id="3.1.3.16" evidence="3"/>
<accession>A0A1Y5RB88</accession>
<dbReference type="RefSeq" id="WP_085834931.1">
    <property type="nucleotide sequence ID" value="NZ_FWFS01000001.1"/>
</dbReference>
<evidence type="ECO:0000313" key="3">
    <source>
        <dbReference type="EMBL" id="SLN13371.1"/>
    </source>
</evidence>
<dbReference type="InterPro" id="IPR050126">
    <property type="entry name" value="Ap4A_hydrolase"/>
</dbReference>
<dbReference type="InterPro" id="IPR004843">
    <property type="entry name" value="Calcineurin-like_PHP"/>
</dbReference>
<gene>
    <name evidence="3" type="primary">pphA</name>
    <name evidence="3" type="ORF">AQS8620_00179</name>
</gene>
<feature type="region of interest" description="Disordered" evidence="1">
    <location>
        <begin position="1"/>
        <end position="22"/>
    </location>
</feature>
<protein>
    <submittedName>
        <fullName evidence="3">Serine/threonine-protein phosphatase 1</fullName>
        <ecNumber evidence="3">3.1.3.16</ecNumber>
    </submittedName>
</protein>
<dbReference type="OrthoDB" id="9807890at2"/>
<dbReference type="PANTHER" id="PTHR42850">
    <property type="entry name" value="METALLOPHOSPHOESTERASE"/>
    <property type="match status" value="1"/>
</dbReference>
<dbReference type="GO" id="GO:0005737">
    <property type="term" value="C:cytoplasm"/>
    <property type="evidence" value="ECO:0007669"/>
    <property type="project" value="TreeGrafter"/>
</dbReference>
<proteinExistence type="predicted"/>
<evidence type="ECO:0000256" key="1">
    <source>
        <dbReference type="SAM" id="MobiDB-lite"/>
    </source>
</evidence>
<sequence>MKLPSLFQKRRTQTSHAQDPHRQFRRLSLPNMPKLVYAVGDVHGCFNAYCDLEQKITADAAADPAPNQRLLVLLGDLVDRGPQSGALIDHLLTKPPVGFDRVCLMGNHEDMFTMFAQAPVENAQWLDFGGRETLISYGVPSDLIDASRSSNTRMKQIIAAHVPRNHLDYIANLPVSLSLPEWFFCHAGVNPDLALDQQSKDDLVWSDPAVLDQHRVANTTVVHGHTPEPQVLVLPHRICVDTGAYSTHRLSAIKLKDGAFSGTLTNSKTN</sequence>
<reference evidence="3 4" key="1">
    <citation type="submission" date="2017-03" db="EMBL/GenBank/DDBJ databases">
        <authorList>
            <person name="Afonso C.L."/>
            <person name="Miller P.J."/>
            <person name="Scott M.A."/>
            <person name="Spackman E."/>
            <person name="Goraichik I."/>
            <person name="Dimitrov K.M."/>
            <person name="Suarez D.L."/>
            <person name="Swayne D.E."/>
        </authorList>
    </citation>
    <scope>NUCLEOTIDE SEQUENCE [LARGE SCALE GENOMIC DNA]</scope>
    <source>
        <strain evidence="3 4">CECT 8620</strain>
    </source>
</reference>
<evidence type="ECO:0000313" key="4">
    <source>
        <dbReference type="Proteomes" id="UP000193862"/>
    </source>
</evidence>
<feature type="domain" description="Calcineurin-like phosphoesterase" evidence="2">
    <location>
        <begin position="36"/>
        <end position="236"/>
    </location>
</feature>
<keyword evidence="4" id="KW-1185">Reference proteome</keyword>
<dbReference type="GO" id="GO:0004722">
    <property type="term" value="F:protein serine/threonine phosphatase activity"/>
    <property type="evidence" value="ECO:0007669"/>
    <property type="project" value="UniProtKB-EC"/>
</dbReference>
<dbReference type="Proteomes" id="UP000193862">
    <property type="component" value="Unassembled WGS sequence"/>
</dbReference>
<dbReference type="SUPFAM" id="SSF56300">
    <property type="entry name" value="Metallo-dependent phosphatases"/>
    <property type="match status" value="1"/>
</dbReference>
<dbReference type="GO" id="GO:0110154">
    <property type="term" value="P:RNA decapping"/>
    <property type="evidence" value="ECO:0007669"/>
    <property type="project" value="TreeGrafter"/>
</dbReference>
<dbReference type="InterPro" id="IPR029052">
    <property type="entry name" value="Metallo-depent_PP-like"/>
</dbReference>
<name>A0A1Y5RB88_9RHOB</name>
<dbReference type="PANTHER" id="PTHR42850:SF4">
    <property type="entry name" value="ZINC-DEPENDENT ENDOPOLYPHOSPHATASE"/>
    <property type="match status" value="1"/>
</dbReference>
<dbReference type="EMBL" id="FWFS01000001">
    <property type="protein sequence ID" value="SLN13371.1"/>
    <property type="molecule type" value="Genomic_DNA"/>
</dbReference>
<dbReference type="GO" id="GO:0008803">
    <property type="term" value="F:bis(5'-nucleosyl)-tetraphosphatase (symmetrical) activity"/>
    <property type="evidence" value="ECO:0007669"/>
    <property type="project" value="TreeGrafter"/>
</dbReference>
<keyword evidence="3" id="KW-0378">Hydrolase</keyword>
<dbReference type="Gene3D" id="3.60.21.10">
    <property type="match status" value="1"/>
</dbReference>
<dbReference type="AlphaFoldDB" id="A0A1Y5RB88"/>
<dbReference type="Pfam" id="PF00149">
    <property type="entry name" value="Metallophos"/>
    <property type="match status" value="1"/>
</dbReference>
<organism evidence="3 4">
    <name type="scientific">Aquimixticola soesokkakensis</name>
    <dbReference type="NCBI Taxonomy" id="1519096"/>
    <lineage>
        <taxon>Bacteria</taxon>
        <taxon>Pseudomonadati</taxon>
        <taxon>Pseudomonadota</taxon>
        <taxon>Alphaproteobacteria</taxon>
        <taxon>Rhodobacterales</taxon>
        <taxon>Paracoccaceae</taxon>
        <taxon>Aquimixticola</taxon>
    </lineage>
</organism>